<dbReference type="SUPFAM" id="SSF49503">
    <property type="entry name" value="Cupredoxins"/>
    <property type="match status" value="1"/>
</dbReference>
<accession>A0A3N5BGJ4</accession>
<keyword evidence="10" id="KW-1185">Reference proteome</keyword>
<evidence type="ECO:0000313" key="9">
    <source>
        <dbReference type="EMBL" id="RPF56653.1"/>
    </source>
</evidence>
<gene>
    <name evidence="9" type="ORF">EDD62_1307</name>
</gene>
<keyword evidence="7" id="KW-1133">Transmembrane helix</keyword>
<name>A0A3N5BGJ4_9BACL</name>
<comment type="catalytic activity">
    <reaction evidence="6">
        <text>4 Fe(II)-[cytochrome c] + O2 + 8 H(+)(in) = 4 Fe(III)-[cytochrome c] + 2 H2O + 4 H(+)(out)</text>
        <dbReference type="Rhea" id="RHEA:11436"/>
        <dbReference type="Rhea" id="RHEA-COMP:10350"/>
        <dbReference type="Rhea" id="RHEA-COMP:14399"/>
        <dbReference type="ChEBI" id="CHEBI:15377"/>
        <dbReference type="ChEBI" id="CHEBI:15378"/>
        <dbReference type="ChEBI" id="CHEBI:15379"/>
        <dbReference type="ChEBI" id="CHEBI:29033"/>
        <dbReference type="ChEBI" id="CHEBI:29034"/>
        <dbReference type="EC" id="7.1.1.9"/>
    </reaction>
</comment>
<keyword evidence="7" id="KW-0472">Membrane</keyword>
<protein>
    <recommendedName>
        <fullName evidence="5">Cytochrome aa3 subunit 2</fullName>
    </recommendedName>
</protein>
<dbReference type="InterPro" id="IPR034214">
    <property type="entry name" value="Ba3_CcO_II_C"/>
</dbReference>
<dbReference type="Gene3D" id="2.60.40.420">
    <property type="entry name" value="Cupredoxins - blue copper proteins"/>
    <property type="match status" value="1"/>
</dbReference>
<dbReference type="AlphaFoldDB" id="A0A3N5BGJ4"/>
<evidence type="ECO:0000256" key="1">
    <source>
        <dbReference type="ARBA" id="ARBA00004196"/>
    </source>
</evidence>
<comment type="caution">
    <text evidence="9">The sequence shown here is derived from an EMBL/GenBank/DDBJ whole genome shotgun (WGS) entry which is preliminary data.</text>
</comment>
<reference evidence="9 10" key="1">
    <citation type="submission" date="2018-11" db="EMBL/GenBank/DDBJ databases">
        <title>Genomic Encyclopedia of Type Strains, Phase IV (KMG-IV): sequencing the most valuable type-strain genomes for metagenomic binning, comparative biology and taxonomic classification.</title>
        <authorList>
            <person name="Goeker M."/>
        </authorList>
    </citation>
    <scope>NUCLEOTIDE SEQUENCE [LARGE SCALE GENOMIC DNA]</scope>
    <source>
        <strain evidence="9 10">DSM 29158</strain>
    </source>
</reference>
<comment type="function">
    <text evidence="4">Subunits I and II form the functional core of the enzyme complex. Electrons originating in cytochrome c are transferred via heme a and Cu(A) to the binuclear center formed by heme a3 and Cu(B).</text>
</comment>
<evidence type="ECO:0000256" key="5">
    <source>
        <dbReference type="ARBA" id="ARBA00031399"/>
    </source>
</evidence>
<dbReference type="PROSITE" id="PS50857">
    <property type="entry name" value="COX2_CUA"/>
    <property type="match status" value="1"/>
</dbReference>
<dbReference type="EMBL" id="RKRK01000003">
    <property type="protein sequence ID" value="RPF56653.1"/>
    <property type="molecule type" value="Genomic_DNA"/>
</dbReference>
<dbReference type="InterPro" id="IPR008972">
    <property type="entry name" value="Cupredoxin"/>
</dbReference>
<dbReference type="CDD" id="cd13913">
    <property type="entry name" value="ba3_CcO_II_C"/>
    <property type="match status" value="1"/>
</dbReference>
<dbReference type="Proteomes" id="UP000277108">
    <property type="component" value="Unassembled WGS sequence"/>
</dbReference>
<dbReference type="InterPro" id="IPR051403">
    <property type="entry name" value="NosZ/Cyto_c_oxidase_sub2"/>
</dbReference>
<evidence type="ECO:0000256" key="2">
    <source>
        <dbReference type="ARBA" id="ARBA00022723"/>
    </source>
</evidence>
<evidence type="ECO:0000313" key="10">
    <source>
        <dbReference type="Proteomes" id="UP000277108"/>
    </source>
</evidence>
<sequence length="158" mass="17600">MKIHKLEEIWLVLSVGIIALAVIITGYQAFQLNMAPPSHKETIDPQKVSETAPFDQPGVYKTGDNEYEVIMTLQTFSFEPNEIKVPKGAKVTFTMTSKDVVHGINVPHTNINTMVVPGYIQKITQTFNESDEFILICNEYCGIGHDQMSAKIIVEEGA</sequence>
<feature type="transmembrane region" description="Helical" evidence="7">
    <location>
        <begin position="9"/>
        <end position="30"/>
    </location>
</feature>
<dbReference type="RefSeq" id="WP_123807987.1">
    <property type="nucleotide sequence ID" value="NZ_RKRK01000003.1"/>
</dbReference>
<proteinExistence type="predicted"/>
<dbReference type="GO" id="GO:0005507">
    <property type="term" value="F:copper ion binding"/>
    <property type="evidence" value="ECO:0007669"/>
    <property type="project" value="InterPro"/>
</dbReference>
<dbReference type="PANTHER" id="PTHR42838:SF2">
    <property type="entry name" value="NITROUS-OXIDE REDUCTASE"/>
    <property type="match status" value="1"/>
</dbReference>
<dbReference type="GO" id="GO:0004129">
    <property type="term" value="F:cytochrome-c oxidase activity"/>
    <property type="evidence" value="ECO:0007669"/>
    <property type="project" value="UniProtKB-EC"/>
</dbReference>
<comment type="subcellular location">
    <subcellularLocation>
        <location evidence="1">Cell envelope</location>
    </subcellularLocation>
</comment>
<dbReference type="PANTHER" id="PTHR42838">
    <property type="entry name" value="CYTOCHROME C OXIDASE SUBUNIT II"/>
    <property type="match status" value="1"/>
</dbReference>
<organism evidence="9 10">
    <name type="scientific">Abyssicoccus albus</name>
    <dbReference type="NCBI Taxonomy" id="1817405"/>
    <lineage>
        <taxon>Bacteria</taxon>
        <taxon>Bacillati</taxon>
        <taxon>Bacillota</taxon>
        <taxon>Bacilli</taxon>
        <taxon>Bacillales</taxon>
        <taxon>Abyssicoccaceae</taxon>
    </lineage>
</organism>
<dbReference type="PROSITE" id="PS00078">
    <property type="entry name" value="COX2"/>
    <property type="match status" value="1"/>
</dbReference>
<keyword evidence="3" id="KW-0186">Copper</keyword>
<dbReference type="OrthoDB" id="9773456at2"/>
<dbReference type="GO" id="GO:0016020">
    <property type="term" value="C:membrane"/>
    <property type="evidence" value="ECO:0007669"/>
    <property type="project" value="InterPro"/>
</dbReference>
<keyword evidence="2" id="KW-0479">Metal-binding</keyword>
<dbReference type="GO" id="GO:0030313">
    <property type="term" value="C:cell envelope"/>
    <property type="evidence" value="ECO:0007669"/>
    <property type="project" value="UniProtKB-SubCell"/>
</dbReference>
<feature type="domain" description="Cytochrome oxidase subunit II copper A binding" evidence="8">
    <location>
        <begin position="44"/>
        <end position="158"/>
    </location>
</feature>
<dbReference type="Pfam" id="PF00116">
    <property type="entry name" value="COX2"/>
    <property type="match status" value="1"/>
</dbReference>
<dbReference type="InterPro" id="IPR002429">
    <property type="entry name" value="CcO_II-like_C"/>
</dbReference>
<evidence type="ECO:0000256" key="3">
    <source>
        <dbReference type="ARBA" id="ARBA00023008"/>
    </source>
</evidence>
<evidence type="ECO:0000256" key="6">
    <source>
        <dbReference type="ARBA" id="ARBA00047816"/>
    </source>
</evidence>
<dbReference type="InterPro" id="IPR001505">
    <property type="entry name" value="Copper_CuA"/>
</dbReference>
<evidence type="ECO:0000256" key="7">
    <source>
        <dbReference type="SAM" id="Phobius"/>
    </source>
</evidence>
<keyword evidence="7" id="KW-0812">Transmembrane</keyword>
<evidence type="ECO:0000259" key="8">
    <source>
        <dbReference type="PROSITE" id="PS50857"/>
    </source>
</evidence>
<evidence type="ECO:0000256" key="4">
    <source>
        <dbReference type="ARBA" id="ARBA00024688"/>
    </source>
</evidence>